<evidence type="ECO:0000313" key="3">
    <source>
        <dbReference type="Proteomes" id="UP000299102"/>
    </source>
</evidence>
<proteinExistence type="predicted"/>
<evidence type="ECO:0000256" key="1">
    <source>
        <dbReference type="SAM" id="MobiDB-lite"/>
    </source>
</evidence>
<comment type="caution">
    <text evidence="2">The sequence shown here is derived from an EMBL/GenBank/DDBJ whole genome shotgun (WGS) entry which is preliminary data.</text>
</comment>
<protein>
    <submittedName>
        <fullName evidence="2">Uncharacterized protein</fullName>
    </submittedName>
</protein>
<dbReference type="EMBL" id="BGZK01000006">
    <property type="protein sequence ID" value="GBP00637.1"/>
    <property type="molecule type" value="Genomic_DNA"/>
</dbReference>
<accession>A0A4C1SGY8</accession>
<organism evidence="2 3">
    <name type="scientific">Eumeta variegata</name>
    <name type="common">Bagworm moth</name>
    <name type="synonym">Eumeta japonica</name>
    <dbReference type="NCBI Taxonomy" id="151549"/>
    <lineage>
        <taxon>Eukaryota</taxon>
        <taxon>Metazoa</taxon>
        <taxon>Ecdysozoa</taxon>
        <taxon>Arthropoda</taxon>
        <taxon>Hexapoda</taxon>
        <taxon>Insecta</taxon>
        <taxon>Pterygota</taxon>
        <taxon>Neoptera</taxon>
        <taxon>Endopterygota</taxon>
        <taxon>Lepidoptera</taxon>
        <taxon>Glossata</taxon>
        <taxon>Ditrysia</taxon>
        <taxon>Tineoidea</taxon>
        <taxon>Psychidae</taxon>
        <taxon>Oiketicinae</taxon>
        <taxon>Eumeta</taxon>
    </lineage>
</organism>
<feature type="region of interest" description="Disordered" evidence="1">
    <location>
        <begin position="133"/>
        <end position="156"/>
    </location>
</feature>
<reference evidence="2 3" key="1">
    <citation type="journal article" date="2019" name="Commun. Biol.">
        <title>The bagworm genome reveals a unique fibroin gene that provides high tensile strength.</title>
        <authorList>
            <person name="Kono N."/>
            <person name="Nakamura H."/>
            <person name="Ohtoshi R."/>
            <person name="Tomita M."/>
            <person name="Numata K."/>
            <person name="Arakawa K."/>
        </authorList>
    </citation>
    <scope>NUCLEOTIDE SEQUENCE [LARGE SCALE GENOMIC DNA]</scope>
</reference>
<feature type="compositionally biased region" description="Basic and acidic residues" evidence="1">
    <location>
        <begin position="139"/>
        <end position="150"/>
    </location>
</feature>
<dbReference type="AlphaFoldDB" id="A0A4C1SGY8"/>
<name>A0A4C1SGY8_EUMVA</name>
<gene>
    <name evidence="2" type="ORF">EVAR_76909_1</name>
</gene>
<keyword evidence="3" id="KW-1185">Reference proteome</keyword>
<dbReference type="Proteomes" id="UP000299102">
    <property type="component" value="Unassembled WGS sequence"/>
</dbReference>
<evidence type="ECO:0000313" key="2">
    <source>
        <dbReference type="EMBL" id="GBP00637.1"/>
    </source>
</evidence>
<sequence length="194" mass="21531">METCSGRPPEGARDDSRRRSAAKCLHRGQICNSKRKRCRTIFHTLESPLSSVAYFNIGGPSLNKPLLIASTAYALTPSVVHLAVRQRFLPSCTLEITRGVDEATVKTDTHHPDLLAAVRISYECRIIMRSPQEVMTEESQDKHNPADLKRRPAQGQKARAAVDIAIEAVSTTSEIPAREFGRRVSGNERRARNA</sequence>